<dbReference type="SUPFAM" id="SSF51735">
    <property type="entry name" value="NAD(P)-binding Rossmann-fold domains"/>
    <property type="match status" value="1"/>
</dbReference>
<dbReference type="EMBL" id="WUMU01000018">
    <property type="protein sequence ID" value="MXN19498.1"/>
    <property type="molecule type" value="Genomic_DNA"/>
</dbReference>
<dbReference type="SMART" id="SM00829">
    <property type="entry name" value="PKS_ER"/>
    <property type="match status" value="1"/>
</dbReference>
<dbReference type="InterPro" id="IPR013149">
    <property type="entry name" value="ADH-like_C"/>
</dbReference>
<protein>
    <submittedName>
        <fullName evidence="3">Zinc-binding dehydrogenase</fullName>
    </submittedName>
</protein>
<comment type="caution">
    <text evidence="3">The sequence shown here is derived from an EMBL/GenBank/DDBJ whole genome shotgun (WGS) entry which is preliminary data.</text>
</comment>
<sequence>MKQMTLRAPGGLDNLVLEDAEDPARPGPGEITVRLHATSLNYHDYRVCAVQGALPDGRIPMADGAGLVEAVGDGVTALRPGDAVVSCFFPDWQEGDRRPHDFSGTPGDGRDGYARERVTLPASWFTAAPQGWSHAEAATITTAGLTAWRALVVDGGLKAGDTVAVLGTGGVSVYALQLAKAMGARVIATSSSDAKLDRLSALGADHVINYRTTPDWGAEMQRLTGGRGVDLVVEVGGPGTLAQSIVAGRPGAHLALIGVLTGRDGKIPTALLMARQQRLQGLIVGSRQHQLDFVRALEALRIRPVIDRTFDLPDLAAAFRHQESGAHFGKICVRI</sequence>
<dbReference type="Gene3D" id="3.40.50.720">
    <property type="entry name" value="NAD(P)-binding Rossmann-like Domain"/>
    <property type="match status" value="1"/>
</dbReference>
<name>A0A6L7G7H9_9RHOB</name>
<evidence type="ECO:0000313" key="3">
    <source>
        <dbReference type="EMBL" id="MXN19498.1"/>
    </source>
</evidence>
<dbReference type="PANTHER" id="PTHR45033:SF2">
    <property type="entry name" value="ZINC-TYPE ALCOHOL DEHYDROGENASE-LIKE PROTEIN C1773.06C"/>
    <property type="match status" value="1"/>
</dbReference>
<dbReference type="Proteomes" id="UP000477911">
    <property type="component" value="Unassembled WGS sequence"/>
</dbReference>
<dbReference type="InterPro" id="IPR013154">
    <property type="entry name" value="ADH-like_N"/>
</dbReference>
<proteinExistence type="predicted"/>
<dbReference type="InterPro" id="IPR020843">
    <property type="entry name" value="ER"/>
</dbReference>
<feature type="region of interest" description="Disordered" evidence="1">
    <location>
        <begin position="1"/>
        <end position="27"/>
    </location>
</feature>
<gene>
    <name evidence="3" type="ORF">GR170_16825</name>
</gene>
<dbReference type="InterPro" id="IPR011032">
    <property type="entry name" value="GroES-like_sf"/>
</dbReference>
<dbReference type="Gene3D" id="3.90.180.10">
    <property type="entry name" value="Medium-chain alcohol dehydrogenases, catalytic domain"/>
    <property type="match status" value="1"/>
</dbReference>
<evidence type="ECO:0000313" key="4">
    <source>
        <dbReference type="Proteomes" id="UP000477911"/>
    </source>
</evidence>
<dbReference type="InterPro" id="IPR036291">
    <property type="entry name" value="NAD(P)-bd_dom_sf"/>
</dbReference>
<dbReference type="InterPro" id="IPR052711">
    <property type="entry name" value="Zinc_ADH-like"/>
</dbReference>
<dbReference type="GO" id="GO:0016491">
    <property type="term" value="F:oxidoreductase activity"/>
    <property type="evidence" value="ECO:0007669"/>
    <property type="project" value="InterPro"/>
</dbReference>
<evidence type="ECO:0000256" key="1">
    <source>
        <dbReference type="SAM" id="MobiDB-lite"/>
    </source>
</evidence>
<keyword evidence="4" id="KW-1185">Reference proteome</keyword>
<dbReference type="Pfam" id="PF08240">
    <property type="entry name" value="ADH_N"/>
    <property type="match status" value="1"/>
</dbReference>
<dbReference type="CDD" id="cd08276">
    <property type="entry name" value="MDR7"/>
    <property type="match status" value="1"/>
</dbReference>
<dbReference type="SUPFAM" id="SSF50129">
    <property type="entry name" value="GroES-like"/>
    <property type="match status" value="1"/>
</dbReference>
<organism evidence="3 4">
    <name type="scientific">Pseudooceanicola albus</name>
    <dbReference type="NCBI Taxonomy" id="2692189"/>
    <lineage>
        <taxon>Bacteria</taxon>
        <taxon>Pseudomonadati</taxon>
        <taxon>Pseudomonadota</taxon>
        <taxon>Alphaproteobacteria</taxon>
        <taxon>Rhodobacterales</taxon>
        <taxon>Paracoccaceae</taxon>
        <taxon>Pseudooceanicola</taxon>
    </lineage>
</organism>
<accession>A0A6L7G7H9</accession>
<feature type="domain" description="Enoyl reductase (ER)" evidence="2">
    <location>
        <begin position="10"/>
        <end position="333"/>
    </location>
</feature>
<dbReference type="Pfam" id="PF00107">
    <property type="entry name" value="ADH_zinc_N"/>
    <property type="match status" value="1"/>
</dbReference>
<reference evidence="3 4" key="1">
    <citation type="submission" date="2019-12" db="EMBL/GenBank/DDBJ databases">
        <authorList>
            <person name="Li M."/>
        </authorList>
    </citation>
    <scope>NUCLEOTIDE SEQUENCE [LARGE SCALE GENOMIC DNA]</scope>
    <source>
        <strain evidence="3 4">GBMRC 2024</strain>
    </source>
</reference>
<dbReference type="AlphaFoldDB" id="A0A6L7G7H9"/>
<evidence type="ECO:0000259" key="2">
    <source>
        <dbReference type="SMART" id="SM00829"/>
    </source>
</evidence>
<dbReference type="PANTHER" id="PTHR45033">
    <property type="match status" value="1"/>
</dbReference>